<dbReference type="Gene3D" id="4.10.320.10">
    <property type="entry name" value="E3-binding domain"/>
    <property type="match status" value="1"/>
</dbReference>
<name>A0ABU2P6S9_9ACTN</name>
<protein>
    <submittedName>
        <fullName evidence="4">Histone-like nucleoid-structuring protein Lsr2</fullName>
    </submittedName>
</protein>
<feature type="coiled-coil region" evidence="2">
    <location>
        <begin position="66"/>
        <end position="93"/>
    </location>
</feature>
<evidence type="ECO:0000313" key="5">
    <source>
        <dbReference type="Proteomes" id="UP001183586"/>
    </source>
</evidence>
<gene>
    <name evidence="4" type="ORF">RM641_10525</name>
</gene>
<reference evidence="5" key="1">
    <citation type="submission" date="2023-07" db="EMBL/GenBank/DDBJ databases">
        <title>30 novel species of actinomycetes from the DSMZ collection.</title>
        <authorList>
            <person name="Nouioui I."/>
        </authorList>
    </citation>
    <scope>NUCLEOTIDE SEQUENCE [LARGE SCALE GENOMIC DNA]</scope>
    <source>
        <strain evidence="5">DSM 41921</strain>
    </source>
</reference>
<feature type="domain" description="Lsr2 DNA-binding" evidence="3">
    <location>
        <begin position="111"/>
        <end position="144"/>
    </location>
</feature>
<accession>A0ABU2P6S9</accession>
<dbReference type="EMBL" id="JAVREU010000003">
    <property type="protein sequence ID" value="MDT0387861.1"/>
    <property type="molecule type" value="Genomic_DNA"/>
</dbReference>
<evidence type="ECO:0000256" key="2">
    <source>
        <dbReference type="SAM" id="Coils"/>
    </source>
</evidence>
<evidence type="ECO:0000259" key="3">
    <source>
        <dbReference type="Pfam" id="PF23359"/>
    </source>
</evidence>
<proteinExistence type="predicted"/>
<keyword evidence="5" id="KW-1185">Reference proteome</keyword>
<evidence type="ECO:0000313" key="4">
    <source>
        <dbReference type="EMBL" id="MDT0387861.1"/>
    </source>
</evidence>
<sequence length="149" mass="15827">MTTAPALPTADAPVKASVDVRLKAVSDAAQPLPVGQLLAWGDSHADPEVQDQAARARAALAGLRKRHAADQELTAITTETEQLEKRLAELRAREAELAPAKPKTRRKPAAYPAAEVRAWAKENGVDCPPVGRVPKTVVDAWREATGTAA</sequence>
<keyword evidence="1" id="KW-0238">DNA-binding</keyword>
<dbReference type="InterPro" id="IPR055370">
    <property type="entry name" value="Lsr2_DNA-bd"/>
</dbReference>
<evidence type="ECO:0000256" key="1">
    <source>
        <dbReference type="ARBA" id="ARBA00023125"/>
    </source>
</evidence>
<keyword evidence="2" id="KW-0175">Coiled coil</keyword>
<dbReference type="RefSeq" id="WP_311680825.1">
    <property type="nucleotide sequence ID" value="NZ_JAVREU010000003.1"/>
</dbReference>
<dbReference type="Pfam" id="PF23359">
    <property type="entry name" value="Lsr2_DNA-bd"/>
    <property type="match status" value="1"/>
</dbReference>
<comment type="caution">
    <text evidence="4">The sequence shown here is derived from an EMBL/GenBank/DDBJ whole genome shotgun (WGS) entry which is preliminary data.</text>
</comment>
<dbReference type="Proteomes" id="UP001183586">
    <property type="component" value="Unassembled WGS sequence"/>
</dbReference>
<dbReference type="InterPro" id="IPR036625">
    <property type="entry name" value="E3-bd_dom_sf"/>
</dbReference>
<organism evidence="4 5">
    <name type="scientific">Streptomyces dubilierae</name>
    <dbReference type="NCBI Taxonomy" id="3075533"/>
    <lineage>
        <taxon>Bacteria</taxon>
        <taxon>Bacillati</taxon>
        <taxon>Actinomycetota</taxon>
        <taxon>Actinomycetes</taxon>
        <taxon>Kitasatosporales</taxon>
        <taxon>Streptomycetaceae</taxon>
        <taxon>Streptomyces</taxon>
    </lineage>
</organism>